<sequence>MLQIANGKLSQNCMGVSRRSALKAGWLGLLGLTSADLFRLRAEGKAQRNDKSVILLWLDGGPSHMETYDPKPEAPIEYRGPWDAIETNVPGIRFSEKLPLSAKHADKMCVLRSVHHDNGDHFAAAHWMLTGRLGSTTKDKPQKFPSVGSCVSRVKGPNAKGLPAYVGLPAAESV</sequence>
<dbReference type="AlphaFoldDB" id="A0A382F6Y7"/>
<evidence type="ECO:0000313" key="1">
    <source>
        <dbReference type="EMBL" id="SVB57881.1"/>
    </source>
</evidence>
<accession>A0A382F6Y7</accession>
<feature type="non-terminal residue" evidence="1">
    <location>
        <position position="174"/>
    </location>
</feature>
<organism evidence="1">
    <name type="scientific">marine metagenome</name>
    <dbReference type="NCBI Taxonomy" id="408172"/>
    <lineage>
        <taxon>unclassified sequences</taxon>
        <taxon>metagenomes</taxon>
        <taxon>ecological metagenomes</taxon>
    </lineage>
</organism>
<dbReference type="InterPro" id="IPR010869">
    <property type="entry name" value="DUF1501"/>
</dbReference>
<proteinExistence type="predicted"/>
<dbReference type="Pfam" id="PF07394">
    <property type="entry name" value="DUF1501"/>
    <property type="match status" value="1"/>
</dbReference>
<reference evidence="1" key="1">
    <citation type="submission" date="2018-05" db="EMBL/GenBank/DDBJ databases">
        <authorList>
            <person name="Lanie J.A."/>
            <person name="Ng W.-L."/>
            <person name="Kazmierczak K.M."/>
            <person name="Andrzejewski T.M."/>
            <person name="Davidsen T.M."/>
            <person name="Wayne K.J."/>
            <person name="Tettelin H."/>
            <person name="Glass J.I."/>
            <person name="Rusch D."/>
            <person name="Podicherti R."/>
            <person name="Tsui H.-C.T."/>
            <person name="Winkler M.E."/>
        </authorList>
    </citation>
    <scope>NUCLEOTIDE SEQUENCE</scope>
</reference>
<gene>
    <name evidence="1" type="ORF">METZ01_LOCUS210735</name>
</gene>
<dbReference type="EMBL" id="UINC01047954">
    <property type="protein sequence ID" value="SVB57881.1"/>
    <property type="molecule type" value="Genomic_DNA"/>
</dbReference>
<protein>
    <recommendedName>
        <fullName evidence="2">DUF1501 domain-containing protein</fullName>
    </recommendedName>
</protein>
<name>A0A382F6Y7_9ZZZZ</name>
<evidence type="ECO:0008006" key="2">
    <source>
        <dbReference type="Google" id="ProtNLM"/>
    </source>
</evidence>